<evidence type="ECO:0000256" key="1">
    <source>
        <dbReference type="ARBA" id="ARBA00004651"/>
    </source>
</evidence>
<evidence type="ECO:0000256" key="2">
    <source>
        <dbReference type="ARBA" id="ARBA00005236"/>
    </source>
</evidence>
<evidence type="ECO:0000259" key="8">
    <source>
        <dbReference type="Pfam" id="PF02687"/>
    </source>
</evidence>
<dbReference type="Pfam" id="PF12704">
    <property type="entry name" value="MacB_PCD"/>
    <property type="match status" value="1"/>
</dbReference>
<evidence type="ECO:0000256" key="3">
    <source>
        <dbReference type="ARBA" id="ARBA00022475"/>
    </source>
</evidence>
<organism evidence="10 11">
    <name type="scientific">Aureibacter tunicatorum</name>
    <dbReference type="NCBI Taxonomy" id="866807"/>
    <lineage>
        <taxon>Bacteria</taxon>
        <taxon>Pseudomonadati</taxon>
        <taxon>Bacteroidota</taxon>
        <taxon>Cytophagia</taxon>
        <taxon>Cytophagales</taxon>
        <taxon>Persicobacteraceae</taxon>
        <taxon>Aureibacter</taxon>
    </lineage>
</organism>
<dbReference type="PANTHER" id="PTHR30489:SF0">
    <property type="entry name" value="LIPOPROTEIN-RELEASING SYSTEM TRANSMEMBRANE PROTEIN LOLE"/>
    <property type="match status" value="1"/>
</dbReference>
<feature type="transmembrane region" description="Helical" evidence="7">
    <location>
        <begin position="20"/>
        <end position="39"/>
    </location>
</feature>
<dbReference type="AlphaFoldDB" id="A0AAE3XKY7"/>
<feature type="transmembrane region" description="Helical" evidence="7">
    <location>
        <begin position="282"/>
        <end position="304"/>
    </location>
</feature>
<comment type="similarity">
    <text evidence="2">Belongs to the ABC-4 integral membrane protein family. LolC/E subfamily.</text>
</comment>
<name>A0AAE3XKY7_9BACT</name>
<feature type="domain" description="MacB-like periplasmic core" evidence="9">
    <location>
        <begin position="19"/>
        <end position="248"/>
    </location>
</feature>
<keyword evidence="4 7" id="KW-0812">Transmembrane</keyword>
<keyword evidence="5 7" id="KW-1133">Transmembrane helix</keyword>
<accession>A0AAE3XKY7</accession>
<dbReference type="Pfam" id="PF02687">
    <property type="entry name" value="FtsX"/>
    <property type="match status" value="1"/>
</dbReference>
<dbReference type="InterPro" id="IPR051447">
    <property type="entry name" value="Lipoprotein-release_system"/>
</dbReference>
<evidence type="ECO:0000313" key="10">
    <source>
        <dbReference type="EMBL" id="MDR6238430.1"/>
    </source>
</evidence>
<feature type="transmembrane region" description="Helical" evidence="7">
    <location>
        <begin position="392"/>
        <end position="409"/>
    </location>
</feature>
<evidence type="ECO:0000256" key="5">
    <source>
        <dbReference type="ARBA" id="ARBA00022989"/>
    </source>
</evidence>
<dbReference type="PANTHER" id="PTHR30489">
    <property type="entry name" value="LIPOPROTEIN-RELEASING SYSTEM TRANSMEMBRANE PROTEIN LOLE"/>
    <property type="match status" value="1"/>
</dbReference>
<dbReference type="EMBL" id="JAVDQD010000001">
    <property type="protein sequence ID" value="MDR6238430.1"/>
    <property type="molecule type" value="Genomic_DNA"/>
</dbReference>
<proteinExistence type="inferred from homology"/>
<dbReference type="GO" id="GO:0044874">
    <property type="term" value="P:lipoprotein localization to outer membrane"/>
    <property type="evidence" value="ECO:0007669"/>
    <property type="project" value="TreeGrafter"/>
</dbReference>
<evidence type="ECO:0000256" key="7">
    <source>
        <dbReference type="SAM" id="Phobius"/>
    </source>
</evidence>
<comment type="caution">
    <text evidence="10">The sequence shown here is derived from an EMBL/GenBank/DDBJ whole genome shotgun (WGS) entry which is preliminary data.</text>
</comment>
<sequence>MKGVIIIAWRNIWRNRKRSLATIASIWLAIFLALLYAAVKTGSGDMIFDGLIKTNGAIGLHKNGYWDKKSINNSFVYTEELNEILATNPNVKSLSPKLENFTLISTGEQTKTSYIIGVVPELEKAQTNLSDKLIWGNYFDSEDDKGIILSKDLAKYLKVADFDIGGNINVLNDSIFIYSSGYQGVTVAEKYRVKGIVDLPTPVENKTMSYLTLNSAQEAFSPYVPNILSSLSIELNEISELKQTQRDLLEALGSEKYELMRWDERYPEMVEMMDLEEQSRTVIVGIIYLVVGLGMFGTILMGIMERRKEIAVMRALGMSKLKLSIMLVLESLTLGIAGVMLGCLFAWPMMYYYHVNPIELTGAMAENMLKFNMPPYLQFACNMDMFMREAKVVFGMSILVAIYPIFYALKEKITESFHQ</sequence>
<evidence type="ECO:0000259" key="9">
    <source>
        <dbReference type="Pfam" id="PF12704"/>
    </source>
</evidence>
<keyword evidence="3" id="KW-1003">Cell membrane</keyword>
<dbReference type="Proteomes" id="UP001185092">
    <property type="component" value="Unassembled WGS sequence"/>
</dbReference>
<feature type="transmembrane region" description="Helical" evidence="7">
    <location>
        <begin position="325"/>
        <end position="347"/>
    </location>
</feature>
<keyword evidence="10" id="KW-0449">Lipoprotein</keyword>
<keyword evidence="11" id="KW-1185">Reference proteome</keyword>
<reference evidence="10" key="1">
    <citation type="submission" date="2023-07" db="EMBL/GenBank/DDBJ databases">
        <title>Genomic Encyclopedia of Type Strains, Phase IV (KMG-IV): sequencing the most valuable type-strain genomes for metagenomic binning, comparative biology and taxonomic classification.</title>
        <authorList>
            <person name="Goeker M."/>
        </authorList>
    </citation>
    <scope>NUCLEOTIDE SEQUENCE</scope>
    <source>
        <strain evidence="10">DSM 26174</strain>
    </source>
</reference>
<evidence type="ECO:0000256" key="6">
    <source>
        <dbReference type="ARBA" id="ARBA00023136"/>
    </source>
</evidence>
<dbReference type="RefSeq" id="WP_309937919.1">
    <property type="nucleotide sequence ID" value="NZ_AP025305.1"/>
</dbReference>
<dbReference type="InterPro" id="IPR003838">
    <property type="entry name" value="ABC3_permease_C"/>
</dbReference>
<keyword evidence="6 7" id="KW-0472">Membrane</keyword>
<gene>
    <name evidence="10" type="ORF">HNQ88_001406</name>
</gene>
<feature type="domain" description="ABC3 transporter permease C-terminal" evidence="8">
    <location>
        <begin position="282"/>
        <end position="378"/>
    </location>
</feature>
<comment type="subcellular location">
    <subcellularLocation>
        <location evidence="1">Cell membrane</location>
        <topology evidence="1">Multi-pass membrane protein</topology>
    </subcellularLocation>
</comment>
<evidence type="ECO:0000256" key="4">
    <source>
        <dbReference type="ARBA" id="ARBA00022692"/>
    </source>
</evidence>
<evidence type="ECO:0000313" key="11">
    <source>
        <dbReference type="Proteomes" id="UP001185092"/>
    </source>
</evidence>
<dbReference type="GO" id="GO:0098797">
    <property type="term" value="C:plasma membrane protein complex"/>
    <property type="evidence" value="ECO:0007669"/>
    <property type="project" value="TreeGrafter"/>
</dbReference>
<dbReference type="InterPro" id="IPR025857">
    <property type="entry name" value="MacB_PCD"/>
</dbReference>
<protein>
    <submittedName>
        <fullName evidence="10">ABC-type lipoprotein release transport system permease subunit</fullName>
    </submittedName>
</protein>